<dbReference type="RefSeq" id="WP_002683503.1">
    <property type="nucleotide sequence ID" value="NZ_JH600070.1"/>
</dbReference>
<evidence type="ECO:0000313" key="8">
    <source>
        <dbReference type="EMBL" id="EIJ41503.1"/>
    </source>
</evidence>
<gene>
    <name evidence="8" type="ORF">BegalDRAFT_0587</name>
</gene>
<dbReference type="CDD" id="cd00082">
    <property type="entry name" value="HisKA"/>
    <property type="match status" value="1"/>
</dbReference>
<evidence type="ECO:0000256" key="3">
    <source>
        <dbReference type="ARBA" id="ARBA00022553"/>
    </source>
</evidence>
<dbReference type="EMBL" id="JH600070">
    <property type="protein sequence ID" value="EIJ41503.1"/>
    <property type="molecule type" value="Genomic_DNA"/>
</dbReference>
<dbReference type="GO" id="GO:0030295">
    <property type="term" value="F:protein kinase activator activity"/>
    <property type="evidence" value="ECO:0007669"/>
    <property type="project" value="TreeGrafter"/>
</dbReference>
<dbReference type="InterPro" id="IPR036097">
    <property type="entry name" value="HisK_dim/P_sf"/>
</dbReference>
<keyword evidence="6" id="KW-0175">Coiled coil</keyword>
<dbReference type="STRING" id="395493.BegalDRAFT_0587"/>
<dbReference type="InterPro" id="IPR003594">
    <property type="entry name" value="HATPase_dom"/>
</dbReference>
<sequence length="293" mass="32216">MGTSSTDPKTIKTDSDSVDALRAMVKQLQKENSDLSISLETSTQLADLFAQQLLNRSTELEQRNLEVAAFARTVAHDLKNPLGGIMSVISILQAECKVGQPMSIDFANRLQWLDQGAKQLHNIIQDLLLLAGVSQKGQVEIYPLDMHSIVQQVIHERLAHLLEEYQGTIEIPEQLAFANGYAPWVEGIWANYLSNGLKYGGRPPHLVLGSNPLKTGQIRFWVKDNGNGIPLELQSQLFTPFTRLPTRNWVEGTGLGLSIVQQIVKKLGGTVGVESGVSEGSLFYFTLPAVVLS</sequence>
<dbReference type="PANTHER" id="PTHR42878">
    <property type="entry name" value="TWO-COMPONENT HISTIDINE KINASE"/>
    <property type="match status" value="1"/>
</dbReference>
<dbReference type="Pfam" id="PF00512">
    <property type="entry name" value="HisKA"/>
    <property type="match status" value="1"/>
</dbReference>
<feature type="coiled-coil region" evidence="6">
    <location>
        <begin position="11"/>
        <end position="38"/>
    </location>
</feature>
<comment type="catalytic activity">
    <reaction evidence="1">
        <text>ATP + protein L-histidine = ADP + protein N-phospho-L-histidine.</text>
        <dbReference type="EC" id="2.7.13.3"/>
    </reaction>
</comment>
<dbReference type="GO" id="GO:0000156">
    <property type="term" value="F:phosphorelay response regulator activity"/>
    <property type="evidence" value="ECO:0007669"/>
    <property type="project" value="TreeGrafter"/>
</dbReference>
<dbReference type="SMART" id="SM00388">
    <property type="entry name" value="HisKA"/>
    <property type="match status" value="1"/>
</dbReference>
<dbReference type="EC" id="2.7.13.3" evidence="2"/>
<keyword evidence="4" id="KW-0808">Transferase</keyword>
<dbReference type="InterPro" id="IPR050351">
    <property type="entry name" value="BphY/WalK/GraS-like"/>
</dbReference>
<dbReference type="GO" id="GO:0007234">
    <property type="term" value="P:osmosensory signaling via phosphorelay pathway"/>
    <property type="evidence" value="ECO:0007669"/>
    <property type="project" value="TreeGrafter"/>
</dbReference>
<feature type="domain" description="Histidine kinase" evidence="7">
    <location>
        <begin position="73"/>
        <end position="291"/>
    </location>
</feature>
<evidence type="ECO:0000313" key="9">
    <source>
        <dbReference type="Proteomes" id="UP000005744"/>
    </source>
</evidence>
<keyword evidence="5 8" id="KW-0418">Kinase</keyword>
<evidence type="ECO:0000256" key="4">
    <source>
        <dbReference type="ARBA" id="ARBA00022679"/>
    </source>
</evidence>
<dbReference type="InterPro" id="IPR004358">
    <property type="entry name" value="Sig_transdc_His_kin-like_C"/>
</dbReference>
<accession>I3CD10</accession>
<reference evidence="8 9" key="1">
    <citation type="submission" date="2011-11" db="EMBL/GenBank/DDBJ databases">
        <title>Improved High-Quality Draft sequence of Beggiatoa alba B18lD.</title>
        <authorList>
            <consortium name="US DOE Joint Genome Institute"/>
            <person name="Lucas S."/>
            <person name="Han J."/>
            <person name="Lapidus A."/>
            <person name="Cheng J.-F."/>
            <person name="Goodwin L."/>
            <person name="Pitluck S."/>
            <person name="Peters L."/>
            <person name="Mikhailova N."/>
            <person name="Held B."/>
            <person name="Detter J.C."/>
            <person name="Han C."/>
            <person name="Tapia R."/>
            <person name="Land M."/>
            <person name="Hauser L."/>
            <person name="Kyrpides N."/>
            <person name="Ivanova N."/>
            <person name="Pagani I."/>
            <person name="Samuel K."/>
            <person name="Teske A."/>
            <person name="Mueller J."/>
            <person name="Woyke T."/>
        </authorList>
    </citation>
    <scope>NUCLEOTIDE SEQUENCE [LARGE SCALE GENOMIC DNA]</scope>
    <source>
        <strain evidence="8 9">B18LD</strain>
    </source>
</reference>
<keyword evidence="9" id="KW-1185">Reference proteome</keyword>
<organism evidence="8 9">
    <name type="scientific">Beggiatoa alba B18LD</name>
    <dbReference type="NCBI Taxonomy" id="395493"/>
    <lineage>
        <taxon>Bacteria</taxon>
        <taxon>Pseudomonadati</taxon>
        <taxon>Pseudomonadota</taxon>
        <taxon>Gammaproteobacteria</taxon>
        <taxon>Thiotrichales</taxon>
        <taxon>Thiotrichaceae</taxon>
        <taxon>Beggiatoa</taxon>
    </lineage>
</organism>
<evidence type="ECO:0000256" key="2">
    <source>
        <dbReference type="ARBA" id="ARBA00012438"/>
    </source>
</evidence>
<dbReference type="PANTHER" id="PTHR42878:SF15">
    <property type="entry name" value="BACTERIOPHYTOCHROME"/>
    <property type="match status" value="1"/>
</dbReference>
<dbReference type="InterPro" id="IPR005467">
    <property type="entry name" value="His_kinase_dom"/>
</dbReference>
<dbReference type="HOGENOM" id="CLU_000445_89_1_6"/>
<proteinExistence type="predicted"/>
<dbReference type="InterPro" id="IPR036890">
    <property type="entry name" value="HATPase_C_sf"/>
</dbReference>
<evidence type="ECO:0000256" key="1">
    <source>
        <dbReference type="ARBA" id="ARBA00000085"/>
    </source>
</evidence>
<dbReference type="eggNOG" id="COG2205">
    <property type="taxonomic scope" value="Bacteria"/>
</dbReference>
<dbReference type="PROSITE" id="PS50109">
    <property type="entry name" value="HIS_KIN"/>
    <property type="match status" value="1"/>
</dbReference>
<dbReference type="Gene3D" id="3.30.565.10">
    <property type="entry name" value="Histidine kinase-like ATPase, C-terminal domain"/>
    <property type="match status" value="1"/>
</dbReference>
<dbReference type="Pfam" id="PF02518">
    <property type="entry name" value="HATPase_c"/>
    <property type="match status" value="1"/>
</dbReference>
<evidence type="ECO:0000256" key="5">
    <source>
        <dbReference type="ARBA" id="ARBA00022777"/>
    </source>
</evidence>
<protein>
    <recommendedName>
        <fullName evidence="2">histidine kinase</fullName>
        <ecNumber evidence="2">2.7.13.3</ecNumber>
    </recommendedName>
</protein>
<dbReference type="GO" id="GO:0000155">
    <property type="term" value="F:phosphorelay sensor kinase activity"/>
    <property type="evidence" value="ECO:0007669"/>
    <property type="project" value="InterPro"/>
</dbReference>
<dbReference type="SUPFAM" id="SSF47384">
    <property type="entry name" value="Homodimeric domain of signal transducing histidine kinase"/>
    <property type="match status" value="1"/>
</dbReference>
<dbReference type="SMART" id="SM00387">
    <property type="entry name" value="HATPase_c"/>
    <property type="match status" value="1"/>
</dbReference>
<dbReference type="InterPro" id="IPR003661">
    <property type="entry name" value="HisK_dim/P_dom"/>
</dbReference>
<dbReference type="AlphaFoldDB" id="I3CD10"/>
<dbReference type="Gene3D" id="1.10.287.130">
    <property type="match status" value="1"/>
</dbReference>
<dbReference type="SUPFAM" id="SSF55874">
    <property type="entry name" value="ATPase domain of HSP90 chaperone/DNA topoisomerase II/histidine kinase"/>
    <property type="match status" value="1"/>
</dbReference>
<dbReference type="OrthoDB" id="9808408at2"/>
<evidence type="ECO:0000256" key="6">
    <source>
        <dbReference type="SAM" id="Coils"/>
    </source>
</evidence>
<name>I3CD10_9GAMM</name>
<evidence type="ECO:0000259" key="7">
    <source>
        <dbReference type="PROSITE" id="PS50109"/>
    </source>
</evidence>
<dbReference type="Proteomes" id="UP000005744">
    <property type="component" value="Unassembled WGS sequence"/>
</dbReference>
<dbReference type="PRINTS" id="PR00344">
    <property type="entry name" value="BCTRLSENSOR"/>
</dbReference>
<keyword evidence="3" id="KW-0597">Phosphoprotein</keyword>